<name>A0ABP0VBF4_9BRYO</name>
<dbReference type="PANTHER" id="PTHR33928">
    <property type="entry name" value="POLYGALACTURONASE QRT3"/>
    <property type="match status" value="1"/>
</dbReference>
<dbReference type="Gene3D" id="2.160.20.10">
    <property type="entry name" value="Single-stranded right-handed beta-helix, Pectin lyase-like"/>
    <property type="match status" value="2"/>
</dbReference>
<evidence type="ECO:0000313" key="2">
    <source>
        <dbReference type="EMBL" id="CAK9251766.1"/>
    </source>
</evidence>
<comment type="caution">
    <text evidence="2">The sequence shown here is derived from an EMBL/GenBank/DDBJ whole genome shotgun (WGS) entry which is preliminary data.</text>
</comment>
<feature type="domain" description="Rhamnogalacturonase A/B/Epimerase-like pectate lyase" evidence="1">
    <location>
        <begin position="23"/>
        <end position="250"/>
    </location>
</feature>
<dbReference type="SUPFAM" id="SSF51126">
    <property type="entry name" value="Pectin lyase-like"/>
    <property type="match status" value="2"/>
</dbReference>
<dbReference type="InterPro" id="IPR039279">
    <property type="entry name" value="QRT3-like"/>
</dbReference>
<accession>A0ABP0VBF4</accession>
<protein>
    <recommendedName>
        <fullName evidence="1">Rhamnogalacturonase A/B/Epimerase-like pectate lyase domain-containing protein</fullName>
    </recommendedName>
</protein>
<dbReference type="CDD" id="cd23668">
    <property type="entry name" value="GH55_beta13glucanase-like"/>
    <property type="match status" value="1"/>
</dbReference>
<dbReference type="Proteomes" id="UP001497444">
    <property type="component" value="Unassembled WGS sequence"/>
</dbReference>
<dbReference type="EMBL" id="CAXAQS010000483">
    <property type="protein sequence ID" value="CAK9251766.1"/>
    <property type="molecule type" value="Genomic_DNA"/>
</dbReference>
<gene>
    <name evidence="2" type="ORF">CSSPJE1EN1_LOCUS27144</name>
</gene>
<dbReference type="InterPro" id="IPR024535">
    <property type="entry name" value="RHGA/B-epi-like_pectate_lyase"/>
</dbReference>
<evidence type="ECO:0000313" key="3">
    <source>
        <dbReference type="Proteomes" id="UP001497444"/>
    </source>
</evidence>
<feature type="domain" description="Rhamnogalacturonase A/B/Epimerase-like pectate lyase" evidence="1">
    <location>
        <begin position="381"/>
        <end position="445"/>
    </location>
</feature>
<dbReference type="PANTHER" id="PTHR33928:SF2">
    <property type="entry name" value="PECTATE LYASE SUPERFAMILY PROTEIN DOMAIN-CONTAINING PROTEIN-RELATED"/>
    <property type="match status" value="1"/>
</dbReference>
<sequence>FWVPHVAHGMSAFNYDPPTYKVFRSVKDFGAKGDGVADDTAAINSAIVFGNRCGQGCGSSTVTPAMVYFPPGKYVVSAPLVLDYYTQLIGDAIDLPTLIMHPDFKGGLGLVDSDPYGRGGQSWWANQNNFYHQVRNFIIDTTKVPASKKVHEATGIHWQVAQATSLTNLHFKLSTEPGTQHYGIFMENGSGGFMSDLTFDGGLFALWVGSQQFTSRNLTITNARTAIFMNFDWGWTFKGITISNCKTGIDMSSGGENDQSVGSLLLMDSVVKDTDTMIVTSTSNNSMPVGSGALVIHNVHLTNVKYAVTSPTGKVILKGGSKVIKSWGQGREYNHNGKGRFGQGSLPSPSYPDVLLDSNHSNKVFFERPKPYYLDVALTNFVNVKAEGAKGDGKTDDTKAIQSTLDKYAGCKVIYFPAGTYLVYDTVYVPPGSRIVGEVWSVISATGKKFSDPTKPKVMFQIGEPGDHGVAELSELLFSTHGPAPGAILVKINIRDPYGEQGAVGLWDVHFRIGGAIGTKLQGYNCNNSVTSSIRNCFGSFLLLHLAPTSSAYLENMWAWVADHDLDGSDQISVYNARGILIESIEGPVWMYGTASEHSILYQYNIVNSKNVVMGMIQTKTPYYQSTPPAPKPFSSVANFHDPDYSHCAATSITCPMAWGLRIVESSDIFVYGAGLYSFYISYDSTCLGDQHCQDSIVSIEQSPNKVYIYNLNTIVADSMINVDNKSVVLEKDNRASFSSTIAAYLVK</sequence>
<proteinExistence type="predicted"/>
<feature type="non-terminal residue" evidence="2">
    <location>
        <position position="1"/>
    </location>
</feature>
<dbReference type="Pfam" id="PF12708">
    <property type="entry name" value="Pect-lyase_RHGA_epim"/>
    <property type="match status" value="2"/>
</dbReference>
<evidence type="ECO:0000259" key="1">
    <source>
        <dbReference type="Pfam" id="PF12708"/>
    </source>
</evidence>
<reference evidence="2" key="1">
    <citation type="submission" date="2024-02" db="EMBL/GenBank/DDBJ databases">
        <authorList>
            <consortium name="ELIXIR-Norway"/>
            <consortium name="Elixir Norway"/>
        </authorList>
    </citation>
    <scope>NUCLEOTIDE SEQUENCE</scope>
</reference>
<dbReference type="InterPro" id="IPR012334">
    <property type="entry name" value="Pectin_lyas_fold"/>
</dbReference>
<organism evidence="2 3">
    <name type="scientific">Sphagnum jensenii</name>
    <dbReference type="NCBI Taxonomy" id="128206"/>
    <lineage>
        <taxon>Eukaryota</taxon>
        <taxon>Viridiplantae</taxon>
        <taxon>Streptophyta</taxon>
        <taxon>Embryophyta</taxon>
        <taxon>Bryophyta</taxon>
        <taxon>Sphagnophytina</taxon>
        <taxon>Sphagnopsida</taxon>
        <taxon>Sphagnales</taxon>
        <taxon>Sphagnaceae</taxon>
        <taxon>Sphagnum</taxon>
    </lineage>
</organism>
<keyword evidence="3" id="KW-1185">Reference proteome</keyword>
<dbReference type="InterPro" id="IPR011050">
    <property type="entry name" value="Pectin_lyase_fold/virulence"/>
</dbReference>